<dbReference type="KEGG" id="pbs:Plabr_4639"/>
<keyword evidence="2" id="KW-0313">Glucose metabolism</keyword>
<dbReference type="eggNOG" id="COG2706">
    <property type="taxonomic scope" value="Bacteria"/>
</dbReference>
<dbReference type="GO" id="GO:0017057">
    <property type="term" value="F:6-phosphogluconolactonase activity"/>
    <property type="evidence" value="ECO:0007669"/>
    <property type="project" value="UniProtKB-EC"/>
</dbReference>
<accession>F0SPA2</accession>
<dbReference type="AlphaFoldDB" id="F0SPA2"/>
<dbReference type="EMBL" id="CP002546">
    <property type="protein sequence ID" value="ADY62210.1"/>
    <property type="molecule type" value="Genomic_DNA"/>
</dbReference>
<dbReference type="EC" id="3.1.1.31" evidence="5"/>
<feature type="chain" id="PRO_5003260697" evidence="4">
    <location>
        <begin position="22"/>
        <end position="374"/>
    </location>
</feature>
<feature type="region of interest" description="Disordered" evidence="3">
    <location>
        <begin position="150"/>
        <end position="174"/>
    </location>
</feature>
<evidence type="ECO:0000256" key="4">
    <source>
        <dbReference type="SAM" id="SignalP"/>
    </source>
</evidence>
<dbReference type="HOGENOM" id="CLU_038716_5_1_0"/>
<keyword evidence="5" id="KW-0378">Hydrolase</keyword>
<dbReference type="Gene3D" id="2.130.10.10">
    <property type="entry name" value="YVTN repeat-like/Quinoprotein amine dehydrogenase"/>
    <property type="match status" value="1"/>
</dbReference>
<evidence type="ECO:0000313" key="6">
    <source>
        <dbReference type="Proteomes" id="UP000006860"/>
    </source>
</evidence>
<dbReference type="InterPro" id="IPR050282">
    <property type="entry name" value="Cycloisomerase_2"/>
</dbReference>
<protein>
    <submittedName>
        <fullName evidence="5">6-phosphogluconolactonase</fullName>
        <ecNumber evidence="5">3.1.1.31</ecNumber>
    </submittedName>
</protein>
<evidence type="ECO:0000313" key="5">
    <source>
        <dbReference type="EMBL" id="ADY62210.1"/>
    </source>
</evidence>
<keyword evidence="6" id="KW-1185">Reference proteome</keyword>
<dbReference type="RefSeq" id="WP_013630914.1">
    <property type="nucleotide sequence ID" value="NC_015174.1"/>
</dbReference>
<dbReference type="PANTHER" id="PTHR30344">
    <property type="entry name" value="6-PHOSPHOGLUCONOLACTONASE-RELATED"/>
    <property type="match status" value="1"/>
</dbReference>
<dbReference type="OrthoDB" id="9790815at2"/>
<organism evidence="5 6">
    <name type="scientific">Rubinisphaera brasiliensis (strain ATCC 49424 / DSM 5305 / JCM 21570 / IAM 15109 / NBRC 103401 / IFAM 1448)</name>
    <name type="common">Planctomyces brasiliensis</name>
    <dbReference type="NCBI Taxonomy" id="756272"/>
    <lineage>
        <taxon>Bacteria</taxon>
        <taxon>Pseudomonadati</taxon>
        <taxon>Planctomycetota</taxon>
        <taxon>Planctomycetia</taxon>
        <taxon>Planctomycetales</taxon>
        <taxon>Planctomycetaceae</taxon>
        <taxon>Rubinisphaera</taxon>
    </lineage>
</organism>
<keyword evidence="4" id="KW-0732">Signal</keyword>
<reference evidence="6" key="1">
    <citation type="submission" date="2011-02" db="EMBL/GenBank/DDBJ databases">
        <title>The complete genome of Planctomyces brasiliensis DSM 5305.</title>
        <authorList>
            <person name="Lucas S."/>
            <person name="Copeland A."/>
            <person name="Lapidus A."/>
            <person name="Bruce D."/>
            <person name="Goodwin L."/>
            <person name="Pitluck S."/>
            <person name="Kyrpides N."/>
            <person name="Mavromatis K."/>
            <person name="Pagani I."/>
            <person name="Ivanova N."/>
            <person name="Ovchinnikova G."/>
            <person name="Lu M."/>
            <person name="Detter J.C."/>
            <person name="Han C."/>
            <person name="Land M."/>
            <person name="Hauser L."/>
            <person name="Markowitz V."/>
            <person name="Cheng J.-F."/>
            <person name="Hugenholtz P."/>
            <person name="Woyke T."/>
            <person name="Wu D."/>
            <person name="Tindall B."/>
            <person name="Pomrenke H.G."/>
            <person name="Brambilla E."/>
            <person name="Klenk H.-P."/>
            <person name="Eisen J.A."/>
        </authorList>
    </citation>
    <scope>NUCLEOTIDE SEQUENCE [LARGE SCALE GENOMIC DNA]</scope>
    <source>
        <strain evidence="6">ATCC 49424 / DSM 5305 / JCM 21570 / NBRC 103401 / IFAM 1448</strain>
    </source>
</reference>
<evidence type="ECO:0000256" key="3">
    <source>
        <dbReference type="SAM" id="MobiDB-lite"/>
    </source>
</evidence>
<keyword evidence="2" id="KW-0119">Carbohydrate metabolism</keyword>
<dbReference type="InterPro" id="IPR011048">
    <property type="entry name" value="Haem_d1_sf"/>
</dbReference>
<comment type="similarity">
    <text evidence="1">Belongs to the cycloisomerase 2 family.</text>
</comment>
<proteinExistence type="inferred from homology"/>
<dbReference type="GO" id="GO:0005829">
    <property type="term" value="C:cytosol"/>
    <property type="evidence" value="ECO:0007669"/>
    <property type="project" value="TreeGrafter"/>
</dbReference>
<evidence type="ECO:0000256" key="2">
    <source>
        <dbReference type="ARBA" id="ARBA00022526"/>
    </source>
</evidence>
<dbReference type="GO" id="GO:0006006">
    <property type="term" value="P:glucose metabolic process"/>
    <property type="evidence" value="ECO:0007669"/>
    <property type="project" value="UniProtKB-KW"/>
</dbReference>
<dbReference type="InterPro" id="IPR019405">
    <property type="entry name" value="Lactonase_7-beta_prop"/>
</dbReference>
<dbReference type="STRING" id="756272.Plabr_4639"/>
<dbReference type="PANTHER" id="PTHR30344:SF1">
    <property type="entry name" value="6-PHOSPHOGLUCONOLACTONASE"/>
    <property type="match status" value="1"/>
</dbReference>
<dbReference type="SUPFAM" id="SSF51004">
    <property type="entry name" value="C-terminal (heme d1) domain of cytochrome cd1-nitrite reductase"/>
    <property type="match status" value="1"/>
</dbReference>
<dbReference type="Pfam" id="PF10282">
    <property type="entry name" value="Lactonase"/>
    <property type="match status" value="1"/>
</dbReference>
<gene>
    <name evidence="5" type="ordered locus">Plabr_4639</name>
</gene>
<dbReference type="InterPro" id="IPR015943">
    <property type="entry name" value="WD40/YVTN_repeat-like_dom_sf"/>
</dbReference>
<feature type="signal peptide" evidence="4">
    <location>
        <begin position="1"/>
        <end position="21"/>
    </location>
</feature>
<evidence type="ECO:0000256" key="1">
    <source>
        <dbReference type="ARBA" id="ARBA00005564"/>
    </source>
</evidence>
<sequence length="374" mass="40334">MFRLLVSLTVTALMASASAQAEQQRLFIASAGKPSSIETCTFDSETGQFGEVTTAVADVQTGFMALHPKLPILYAAVSEKVPRGQMNGAVYAYRIDAETGELKQLGSVSTGDMGNTHIEVAANGQFLAVCHYGGVGTTLVPLMPDGSLSRKISRQKHAGSSAHPQRQTRPHPHGVAISRNSKFVLVADLGNDHVEVFPVSAEGKLTRGSYWQAAAGAGPRHVSFHPNGRWLYSINELDSTVSVLEFDDEQGQLKELQTVDTLPEDFDGENTTAEVVVHPSGKFLFGSNRGHNSNAVFQIDEQTGRLSFVEREPTQGDHPRFVGQDPTGSMLISANRNDDELVAFSIDQNSGELKPTGNEVNVARPMCVLFVPID</sequence>
<dbReference type="Proteomes" id="UP000006860">
    <property type="component" value="Chromosome"/>
</dbReference>
<name>F0SPA2_RUBBR</name>